<sequence>MLKKAYGEDCLSCTKCYEWYQRFKSGRMSTEDNHKPGQPFTSTDNNHVEEVRPVIRENRRLTVSKVSEEVGISRNLYTQFWPKNWRCIMLLQNLCHVDRRAKSEPCHGQSVAV</sequence>
<dbReference type="STRING" id="105785.A0A2J7RLI5"/>
<dbReference type="PANTHER" id="PTHR46060">
    <property type="entry name" value="MARINER MOS1 TRANSPOSASE-LIKE PROTEIN"/>
    <property type="match status" value="1"/>
</dbReference>
<dbReference type="AlphaFoldDB" id="A0A2J7RLI5"/>
<dbReference type="Gene3D" id="1.10.10.1450">
    <property type="match status" value="1"/>
</dbReference>
<dbReference type="EMBL" id="NEVH01002684">
    <property type="protein sequence ID" value="PNF41695.1"/>
    <property type="molecule type" value="Genomic_DNA"/>
</dbReference>
<evidence type="ECO:0000313" key="2">
    <source>
        <dbReference type="Proteomes" id="UP000235965"/>
    </source>
</evidence>
<evidence type="ECO:0008006" key="3">
    <source>
        <dbReference type="Google" id="ProtNLM"/>
    </source>
</evidence>
<evidence type="ECO:0000313" key="1">
    <source>
        <dbReference type="EMBL" id="PNF41695.1"/>
    </source>
</evidence>
<name>A0A2J7RLI5_9NEOP</name>
<dbReference type="PANTHER" id="PTHR46060:SF1">
    <property type="entry name" value="MARINER MOS1 TRANSPOSASE-LIKE PROTEIN"/>
    <property type="match status" value="1"/>
</dbReference>
<comment type="caution">
    <text evidence="1">The sequence shown here is derived from an EMBL/GenBank/DDBJ whole genome shotgun (WGS) entry which is preliminary data.</text>
</comment>
<accession>A0A2J7RLI5</accession>
<protein>
    <recommendedName>
        <fullName evidence="3">Mos1 transposase HTH domain-containing protein</fullName>
    </recommendedName>
</protein>
<gene>
    <name evidence="1" type="ORF">B7P43_G03436</name>
</gene>
<dbReference type="InParanoid" id="A0A2J7RLI5"/>
<dbReference type="InterPro" id="IPR052709">
    <property type="entry name" value="Transposase-MT_Hybrid"/>
</dbReference>
<reference evidence="1 2" key="1">
    <citation type="submission" date="2017-12" db="EMBL/GenBank/DDBJ databases">
        <title>Hemimetabolous genomes reveal molecular basis of termite eusociality.</title>
        <authorList>
            <person name="Harrison M.C."/>
            <person name="Jongepier E."/>
            <person name="Robertson H.M."/>
            <person name="Arning N."/>
            <person name="Bitard-Feildel T."/>
            <person name="Chao H."/>
            <person name="Childers C.P."/>
            <person name="Dinh H."/>
            <person name="Doddapaneni H."/>
            <person name="Dugan S."/>
            <person name="Gowin J."/>
            <person name="Greiner C."/>
            <person name="Han Y."/>
            <person name="Hu H."/>
            <person name="Hughes D.S.T."/>
            <person name="Huylmans A.-K."/>
            <person name="Kemena C."/>
            <person name="Kremer L.P.M."/>
            <person name="Lee S.L."/>
            <person name="Lopez-Ezquerra A."/>
            <person name="Mallet L."/>
            <person name="Monroy-Kuhn J.M."/>
            <person name="Moser A."/>
            <person name="Murali S.C."/>
            <person name="Muzny D.M."/>
            <person name="Otani S."/>
            <person name="Piulachs M.-D."/>
            <person name="Poelchau M."/>
            <person name="Qu J."/>
            <person name="Schaub F."/>
            <person name="Wada-Katsumata A."/>
            <person name="Worley K.C."/>
            <person name="Xie Q."/>
            <person name="Ylla G."/>
            <person name="Poulsen M."/>
            <person name="Gibbs R.A."/>
            <person name="Schal C."/>
            <person name="Richards S."/>
            <person name="Belles X."/>
            <person name="Korb J."/>
            <person name="Bornberg-Bauer E."/>
        </authorList>
    </citation>
    <scope>NUCLEOTIDE SEQUENCE [LARGE SCALE GENOMIC DNA]</scope>
    <source>
        <tissue evidence="1">Whole body</tissue>
    </source>
</reference>
<dbReference type="Proteomes" id="UP000235965">
    <property type="component" value="Unassembled WGS sequence"/>
</dbReference>
<keyword evidence="2" id="KW-1185">Reference proteome</keyword>
<organism evidence="1 2">
    <name type="scientific">Cryptotermes secundus</name>
    <dbReference type="NCBI Taxonomy" id="105785"/>
    <lineage>
        <taxon>Eukaryota</taxon>
        <taxon>Metazoa</taxon>
        <taxon>Ecdysozoa</taxon>
        <taxon>Arthropoda</taxon>
        <taxon>Hexapoda</taxon>
        <taxon>Insecta</taxon>
        <taxon>Pterygota</taxon>
        <taxon>Neoptera</taxon>
        <taxon>Polyneoptera</taxon>
        <taxon>Dictyoptera</taxon>
        <taxon>Blattodea</taxon>
        <taxon>Blattoidea</taxon>
        <taxon>Termitoidae</taxon>
        <taxon>Kalotermitidae</taxon>
        <taxon>Cryptotermitinae</taxon>
        <taxon>Cryptotermes</taxon>
    </lineage>
</organism>
<proteinExistence type="predicted"/>